<keyword evidence="1" id="KW-1133">Transmembrane helix</keyword>
<keyword evidence="3" id="KW-1185">Reference proteome</keyword>
<accession>W9ANB6</accession>
<keyword evidence="1" id="KW-0812">Transmembrane</keyword>
<reference evidence="2" key="2">
    <citation type="submission" date="2014-03" db="EMBL/GenBank/DDBJ databases">
        <authorList>
            <person name="Urmite Genomes"/>
        </authorList>
    </citation>
    <scope>NUCLEOTIDE SEQUENCE</scope>
    <source>
        <strain evidence="2">DSM 44829</strain>
    </source>
</reference>
<feature type="transmembrane region" description="Helical" evidence="1">
    <location>
        <begin position="119"/>
        <end position="142"/>
    </location>
</feature>
<dbReference type="OrthoDB" id="4732402at2"/>
<protein>
    <submittedName>
        <fullName evidence="2">Uncharacterized protein</fullName>
    </submittedName>
</protein>
<feature type="transmembrane region" description="Helical" evidence="1">
    <location>
        <begin position="6"/>
        <end position="29"/>
    </location>
</feature>
<sequence length="149" mass="16032">MSTAAFVIVLVVGIVAVQLLIAVPMVIWWRRRSRAVAAWFTTELEGETVVLGPEKGAYRGATAPGYPVVKNNGMIALTRRRLIFRTLTNTTIEVPVDAITAVRQQSVFKGSVTGGRPHLIVTTAAGDIGFYVFAGIVAWIAALTPTTHL</sequence>
<dbReference type="RefSeq" id="WP_024454497.1">
    <property type="nucleotide sequence ID" value="NZ_CCBB010000001.1"/>
</dbReference>
<dbReference type="EMBL" id="CCBB010000001">
    <property type="protein sequence ID" value="CDO06973.1"/>
    <property type="molecule type" value="Genomic_DNA"/>
</dbReference>
<evidence type="ECO:0000313" key="3">
    <source>
        <dbReference type="Proteomes" id="UP000028870"/>
    </source>
</evidence>
<keyword evidence="1" id="KW-0472">Membrane</keyword>
<organism evidence="2 3">
    <name type="scientific">Mycolicibacterium cosmeticum</name>
    <dbReference type="NCBI Taxonomy" id="258533"/>
    <lineage>
        <taxon>Bacteria</taxon>
        <taxon>Bacillati</taxon>
        <taxon>Actinomycetota</taxon>
        <taxon>Actinomycetes</taxon>
        <taxon>Mycobacteriales</taxon>
        <taxon>Mycobacteriaceae</taxon>
        <taxon>Mycolicibacterium</taxon>
    </lineage>
</organism>
<evidence type="ECO:0000313" key="2">
    <source>
        <dbReference type="EMBL" id="CDO06973.1"/>
    </source>
</evidence>
<dbReference type="Proteomes" id="UP000028870">
    <property type="component" value="Unassembled WGS sequence"/>
</dbReference>
<reference evidence="2" key="1">
    <citation type="submission" date="2014-03" db="EMBL/GenBank/DDBJ databases">
        <title>Draft Genome Sequence of Mycobacterium cosmeticum DSM 44829.</title>
        <authorList>
            <person name="Croce O."/>
            <person name="Robert C."/>
            <person name="Raoult D."/>
            <person name="Drancourt M."/>
        </authorList>
    </citation>
    <scope>NUCLEOTIDE SEQUENCE [LARGE SCALE GENOMIC DNA]</scope>
    <source>
        <strain evidence="2">DSM 44829</strain>
    </source>
</reference>
<dbReference type="eggNOG" id="ENOG5031M78">
    <property type="taxonomic scope" value="Bacteria"/>
</dbReference>
<gene>
    <name evidence="2" type="ORF">BN977_01771</name>
</gene>
<proteinExistence type="predicted"/>
<name>W9ANB6_MYCCO</name>
<evidence type="ECO:0000256" key="1">
    <source>
        <dbReference type="SAM" id="Phobius"/>
    </source>
</evidence>
<dbReference type="AlphaFoldDB" id="W9ANB6"/>
<comment type="caution">
    <text evidence="2">The sequence shown here is derived from an EMBL/GenBank/DDBJ whole genome shotgun (WGS) entry which is preliminary data.</text>
</comment>
<dbReference type="STRING" id="258533.BN977_01771"/>